<name>A0ABU0BFV4_9HYPH</name>
<protein>
    <submittedName>
        <fullName evidence="2">Serine/threonine protein phosphatase 1</fullName>
        <ecNumber evidence="2">3.1.3.16</ecNumber>
    </submittedName>
</protein>
<organism evidence="2 3">
    <name type="scientific">Ancylobacter polymorphus</name>
    <dbReference type="NCBI Taxonomy" id="223390"/>
    <lineage>
        <taxon>Bacteria</taxon>
        <taxon>Pseudomonadati</taxon>
        <taxon>Pseudomonadota</taxon>
        <taxon>Alphaproteobacteria</taxon>
        <taxon>Hyphomicrobiales</taxon>
        <taxon>Xanthobacteraceae</taxon>
        <taxon>Ancylobacter</taxon>
    </lineage>
</organism>
<dbReference type="Pfam" id="PF00149">
    <property type="entry name" value="Metallophos"/>
    <property type="match status" value="1"/>
</dbReference>
<dbReference type="GO" id="GO:0004722">
    <property type="term" value="F:protein serine/threonine phosphatase activity"/>
    <property type="evidence" value="ECO:0007669"/>
    <property type="project" value="UniProtKB-EC"/>
</dbReference>
<dbReference type="SUPFAM" id="SSF56300">
    <property type="entry name" value="Metallo-dependent phosphatases"/>
    <property type="match status" value="1"/>
</dbReference>
<dbReference type="EC" id="3.1.3.16" evidence="2"/>
<dbReference type="EMBL" id="JAUSUI010000009">
    <property type="protein sequence ID" value="MDQ0304715.1"/>
    <property type="molecule type" value="Genomic_DNA"/>
</dbReference>
<keyword evidence="3" id="KW-1185">Reference proteome</keyword>
<sequence>MSLGLGMLFSRFRAASRPPAPARVPDGARVYAIGDIHGRDDLLRALLAAIAADRASHPGPCHIVFLGDYIDRGEASAAVVDRLATGRDDSRDGSWTCLRGNHEATFLAALAGEADWEPWLRMGGVETLFSYGVSVRDITGPERDAQLREAALAAIPPAHLDFLRQLPVSRAIGDYFFCHAGIRPGVPLDRQTQEDLIWIRDPFLHSTRDHGKRIVHGHTPVMAVEMHANRINVDTGAYLTHRLSCIVLEGETARVIHT</sequence>
<dbReference type="RefSeq" id="WP_307022144.1">
    <property type="nucleotide sequence ID" value="NZ_JAUSUI010000009.1"/>
</dbReference>
<accession>A0ABU0BFV4</accession>
<keyword evidence="2" id="KW-0378">Hydrolase</keyword>
<dbReference type="Proteomes" id="UP001224682">
    <property type="component" value="Unassembled WGS sequence"/>
</dbReference>
<proteinExistence type="predicted"/>
<evidence type="ECO:0000313" key="2">
    <source>
        <dbReference type="EMBL" id="MDQ0304715.1"/>
    </source>
</evidence>
<gene>
    <name evidence="2" type="ORF">J2S75_003760</name>
</gene>
<dbReference type="PANTHER" id="PTHR42850">
    <property type="entry name" value="METALLOPHOSPHOESTERASE"/>
    <property type="match status" value="1"/>
</dbReference>
<dbReference type="InterPro" id="IPR004843">
    <property type="entry name" value="Calcineurin-like_PHP"/>
</dbReference>
<evidence type="ECO:0000259" key="1">
    <source>
        <dbReference type="Pfam" id="PF00149"/>
    </source>
</evidence>
<dbReference type="InterPro" id="IPR050126">
    <property type="entry name" value="Ap4A_hydrolase"/>
</dbReference>
<evidence type="ECO:0000313" key="3">
    <source>
        <dbReference type="Proteomes" id="UP001224682"/>
    </source>
</evidence>
<comment type="caution">
    <text evidence="2">The sequence shown here is derived from an EMBL/GenBank/DDBJ whole genome shotgun (WGS) entry which is preliminary data.</text>
</comment>
<reference evidence="2 3" key="1">
    <citation type="submission" date="2023-07" db="EMBL/GenBank/DDBJ databases">
        <title>Genomic Encyclopedia of Type Strains, Phase IV (KMG-IV): sequencing the most valuable type-strain genomes for metagenomic binning, comparative biology and taxonomic classification.</title>
        <authorList>
            <person name="Goeker M."/>
        </authorList>
    </citation>
    <scope>NUCLEOTIDE SEQUENCE [LARGE SCALE GENOMIC DNA]</scope>
    <source>
        <strain evidence="2 3">DSM 2457</strain>
    </source>
</reference>
<dbReference type="CDD" id="cd00144">
    <property type="entry name" value="MPP_PPP_family"/>
    <property type="match status" value="1"/>
</dbReference>
<feature type="domain" description="Calcineurin-like phosphoesterase" evidence="1">
    <location>
        <begin position="29"/>
        <end position="221"/>
    </location>
</feature>
<dbReference type="InterPro" id="IPR029052">
    <property type="entry name" value="Metallo-depent_PP-like"/>
</dbReference>
<dbReference type="PANTHER" id="PTHR42850:SF4">
    <property type="entry name" value="ZINC-DEPENDENT ENDOPOLYPHOSPHATASE"/>
    <property type="match status" value="1"/>
</dbReference>
<dbReference type="Gene3D" id="3.60.21.10">
    <property type="match status" value="1"/>
</dbReference>